<dbReference type="eggNOG" id="COG0388">
    <property type="taxonomic scope" value="Bacteria"/>
</dbReference>
<evidence type="ECO:0000259" key="2">
    <source>
        <dbReference type="PROSITE" id="PS50263"/>
    </source>
</evidence>
<dbReference type="PROSITE" id="PS50263">
    <property type="entry name" value="CN_HYDROLASE"/>
    <property type="match status" value="1"/>
</dbReference>
<dbReference type="PANTHER" id="PTHR23088">
    <property type="entry name" value="NITRILASE-RELATED"/>
    <property type="match status" value="1"/>
</dbReference>
<dbReference type="STRING" id="1133569.FD21_GL000189"/>
<comment type="similarity">
    <text evidence="1">Belongs to the carbon-nitrogen hydrolase superfamily. NIT1/NIT2 family.</text>
</comment>
<organism evidence="3 4">
    <name type="scientific">Liquorilactobacillus vini DSM 20605</name>
    <dbReference type="NCBI Taxonomy" id="1133569"/>
    <lineage>
        <taxon>Bacteria</taxon>
        <taxon>Bacillati</taxon>
        <taxon>Bacillota</taxon>
        <taxon>Bacilli</taxon>
        <taxon>Lactobacillales</taxon>
        <taxon>Lactobacillaceae</taxon>
        <taxon>Liquorilactobacillus</taxon>
    </lineage>
</organism>
<evidence type="ECO:0000256" key="1">
    <source>
        <dbReference type="ARBA" id="ARBA00010613"/>
    </source>
</evidence>
<protein>
    <recommendedName>
        <fullName evidence="2">CN hydrolase domain-containing protein</fullName>
    </recommendedName>
</protein>
<dbReference type="AlphaFoldDB" id="A0A0R2CCQ7"/>
<dbReference type="PANTHER" id="PTHR23088:SF27">
    <property type="entry name" value="DEAMINATED GLUTATHIONE AMIDASE"/>
    <property type="match status" value="1"/>
</dbReference>
<dbReference type="Proteomes" id="UP000051576">
    <property type="component" value="Unassembled WGS sequence"/>
</dbReference>
<proteinExistence type="inferred from homology"/>
<dbReference type="OrthoDB" id="9811121at2"/>
<comment type="caution">
    <text evidence="3">The sequence shown here is derived from an EMBL/GenBank/DDBJ whole genome shotgun (WGS) entry which is preliminary data.</text>
</comment>
<keyword evidence="4" id="KW-1185">Reference proteome</keyword>
<dbReference type="RefSeq" id="WP_010579674.1">
    <property type="nucleotide sequence ID" value="NZ_AHYZ01000030.1"/>
</dbReference>
<dbReference type="SUPFAM" id="SSF56317">
    <property type="entry name" value="Carbon-nitrogen hydrolase"/>
    <property type="match status" value="1"/>
</dbReference>
<dbReference type="Gene3D" id="3.60.110.10">
    <property type="entry name" value="Carbon-nitrogen hydrolase"/>
    <property type="match status" value="1"/>
</dbReference>
<dbReference type="Pfam" id="PF00795">
    <property type="entry name" value="CN_hydrolase"/>
    <property type="match status" value="1"/>
</dbReference>
<dbReference type="EMBL" id="AYYX01000011">
    <property type="protein sequence ID" value="KRM89141.1"/>
    <property type="molecule type" value="Genomic_DNA"/>
</dbReference>
<name>A0A0R2CCQ7_9LACO</name>
<gene>
    <name evidence="3" type="ORF">FD21_GL000189</name>
</gene>
<evidence type="ECO:0000313" key="4">
    <source>
        <dbReference type="Proteomes" id="UP000051576"/>
    </source>
</evidence>
<evidence type="ECO:0000313" key="3">
    <source>
        <dbReference type="EMBL" id="KRM89141.1"/>
    </source>
</evidence>
<feature type="domain" description="CN hydrolase" evidence="2">
    <location>
        <begin position="3"/>
        <end position="247"/>
    </location>
</feature>
<dbReference type="CDD" id="cd07581">
    <property type="entry name" value="nitrilase_3"/>
    <property type="match status" value="1"/>
</dbReference>
<dbReference type="InterPro" id="IPR003010">
    <property type="entry name" value="C-N_Hydrolase"/>
</dbReference>
<sequence length="269" mass="29823">MKFKIALAQAPATENYLENLETARNYAHQAQQAGAQLLVFPEMFMSTLAADAKLGPTLAHAQPLDGNFVNGMRELADDLQLWIIFGMRQAPTSSKDQRVKNAVIVVDNEGQIQGTYYKTHLYDAFGVKESQTVAPGKHLFKPLATPFGRIGLFVCYELRFPEIARYQALHAADLLIIPAAWYRGALKERHWQTLLSARALENTVFVADCNLPTSDDCIGDSMVIDPLGVPIAQAGADSQLVVTEIDLARIKAVRRQLPSAKQRQPKLYD</sequence>
<dbReference type="PATRIC" id="fig|1133569.4.peg.198"/>
<reference evidence="3 4" key="1">
    <citation type="journal article" date="2015" name="Genome Announc.">
        <title>Expanding the biotechnology potential of lactobacilli through comparative genomics of 213 strains and associated genera.</title>
        <authorList>
            <person name="Sun Z."/>
            <person name="Harris H.M."/>
            <person name="McCann A."/>
            <person name="Guo C."/>
            <person name="Argimon S."/>
            <person name="Zhang W."/>
            <person name="Yang X."/>
            <person name="Jeffery I.B."/>
            <person name="Cooney J.C."/>
            <person name="Kagawa T.F."/>
            <person name="Liu W."/>
            <person name="Song Y."/>
            <person name="Salvetti E."/>
            <person name="Wrobel A."/>
            <person name="Rasinkangas P."/>
            <person name="Parkhill J."/>
            <person name="Rea M.C."/>
            <person name="O'Sullivan O."/>
            <person name="Ritari J."/>
            <person name="Douillard F.P."/>
            <person name="Paul Ross R."/>
            <person name="Yang R."/>
            <person name="Briner A.E."/>
            <person name="Felis G.E."/>
            <person name="de Vos W.M."/>
            <person name="Barrangou R."/>
            <person name="Klaenhammer T.R."/>
            <person name="Caufield P.W."/>
            <person name="Cui Y."/>
            <person name="Zhang H."/>
            <person name="O'Toole P.W."/>
        </authorList>
    </citation>
    <scope>NUCLEOTIDE SEQUENCE [LARGE SCALE GENOMIC DNA]</scope>
    <source>
        <strain evidence="3 4">DSM 20605</strain>
    </source>
</reference>
<dbReference type="InterPro" id="IPR036526">
    <property type="entry name" value="C-N_Hydrolase_sf"/>
</dbReference>
<accession>A0A0R2CCQ7</accession>